<protein>
    <submittedName>
        <fullName evidence="2">Uncharacterized protein</fullName>
    </submittedName>
</protein>
<feature type="compositionally biased region" description="Polar residues" evidence="1">
    <location>
        <begin position="74"/>
        <end position="83"/>
    </location>
</feature>
<sequence length="252" mass="28219">MNTTETSRVEEQSDETLRRDLLPGADRERTWQRGGVQRRDAGARGQRESGAGAICGTDTETSPSSSGPHELDPGTSSEPARVSTSLRKDVELMEDMMNKQNKQQQDDSSRDSSSASLSVDESTQVNSVLVTFDLNSPETLSKPCDQQDVSVSVPEQQQEADCLLEHTGPVWWCRVWNLREKPLLPPRSLTITGEAFRSRRRCRVLLCAELEGLRRTQGHRRWKRLHPVMVSESAAEITSCQRPGHFVPSHIL</sequence>
<dbReference type="AlphaFoldDB" id="A0A9N7VAI1"/>
<proteinExistence type="predicted"/>
<dbReference type="EMBL" id="CADEAL010003502">
    <property type="protein sequence ID" value="CAB1444953.1"/>
    <property type="molecule type" value="Genomic_DNA"/>
</dbReference>
<evidence type="ECO:0000256" key="1">
    <source>
        <dbReference type="SAM" id="MobiDB-lite"/>
    </source>
</evidence>
<name>A0A9N7VAI1_PLEPL</name>
<feature type="compositionally biased region" description="Low complexity" evidence="1">
    <location>
        <begin position="111"/>
        <end position="120"/>
    </location>
</feature>
<reference evidence="2" key="1">
    <citation type="submission" date="2020-03" db="EMBL/GenBank/DDBJ databases">
        <authorList>
            <person name="Weist P."/>
        </authorList>
    </citation>
    <scope>NUCLEOTIDE SEQUENCE</scope>
</reference>
<keyword evidence="3" id="KW-1185">Reference proteome</keyword>
<feature type="region of interest" description="Disordered" evidence="1">
    <location>
        <begin position="98"/>
        <end position="120"/>
    </location>
</feature>
<evidence type="ECO:0000313" key="3">
    <source>
        <dbReference type="Proteomes" id="UP001153269"/>
    </source>
</evidence>
<organism evidence="2 3">
    <name type="scientific">Pleuronectes platessa</name>
    <name type="common">European plaice</name>
    <dbReference type="NCBI Taxonomy" id="8262"/>
    <lineage>
        <taxon>Eukaryota</taxon>
        <taxon>Metazoa</taxon>
        <taxon>Chordata</taxon>
        <taxon>Craniata</taxon>
        <taxon>Vertebrata</taxon>
        <taxon>Euteleostomi</taxon>
        <taxon>Actinopterygii</taxon>
        <taxon>Neopterygii</taxon>
        <taxon>Teleostei</taxon>
        <taxon>Neoteleostei</taxon>
        <taxon>Acanthomorphata</taxon>
        <taxon>Carangaria</taxon>
        <taxon>Pleuronectiformes</taxon>
        <taxon>Pleuronectoidei</taxon>
        <taxon>Pleuronectidae</taxon>
        <taxon>Pleuronectes</taxon>
    </lineage>
</organism>
<comment type="caution">
    <text evidence="2">The sequence shown here is derived from an EMBL/GenBank/DDBJ whole genome shotgun (WGS) entry which is preliminary data.</text>
</comment>
<dbReference type="Proteomes" id="UP001153269">
    <property type="component" value="Unassembled WGS sequence"/>
</dbReference>
<evidence type="ECO:0000313" key="2">
    <source>
        <dbReference type="EMBL" id="CAB1444953.1"/>
    </source>
</evidence>
<feature type="compositionally biased region" description="Basic and acidic residues" evidence="1">
    <location>
        <begin position="7"/>
        <end position="47"/>
    </location>
</feature>
<accession>A0A9N7VAI1</accession>
<gene>
    <name evidence="2" type="ORF">PLEPLA_LOCUS32683</name>
</gene>
<feature type="region of interest" description="Disordered" evidence="1">
    <location>
        <begin position="1"/>
        <end position="83"/>
    </location>
</feature>
<feature type="compositionally biased region" description="Polar residues" evidence="1">
    <location>
        <begin position="58"/>
        <end position="67"/>
    </location>
</feature>